<evidence type="ECO:0000313" key="4">
    <source>
        <dbReference type="Proteomes" id="UP001628156"/>
    </source>
</evidence>
<keyword evidence="2" id="KW-0732">Signal</keyword>
<evidence type="ECO:0000256" key="1">
    <source>
        <dbReference type="SAM" id="Phobius"/>
    </source>
</evidence>
<name>A0ABQ0DFH4_9EUKA</name>
<dbReference type="Proteomes" id="UP001628156">
    <property type="component" value="Unassembled WGS sequence"/>
</dbReference>
<dbReference type="EMBL" id="BAAFRS010000082">
    <property type="protein sequence ID" value="GAB1221607.1"/>
    <property type="molecule type" value="Genomic_DNA"/>
</dbReference>
<comment type="caution">
    <text evidence="3">The sequence shown here is derived from an EMBL/GenBank/DDBJ whole genome shotgun (WGS) entry which is preliminary data.</text>
</comment>
<evidence type="ECO:0000313" key="3">
    <source>
        <dbReference type="EMBL" id="GAB1221607.1"/>
    </source>
</evidence>
<keyword evidence="1" id="KW-1133">Transmembrane helix</keyword>
<keyword evidence="1" id="KW-0472">Membrane</keyword>
<evidence type="ECO:0000256" key="2">
    <source>
        <dbReference type="SAM" id="SignalP"/>
    </source>
</evidence>
<feature type="transmembrane region" description="Helical" evidence="1">
    <location>
        <begin position="290"/>
        <end position="319"/>
    </location>
</feature>
<feature type="chain" id="PRO_5045393501" evidence="2">
    <location>
        <begin position="17"/>
        <end position="346"/>
    </location>
</feature>
<sequence length="346" mass="39149">MIILLVIGMYGWIVNSKTLVCTVKSSINSQPIIYGNDSNIYIEPNCPHKGGDMDLSSLNGESTFYLTGEYNTITTPSHQFTVQRLILTDIQINNLIIGRVNITISEESQIHKIDNIHSTINLCQTLWISSLSKKAFQISVLQSFSQHFKVIIRNIDLTITKLLIENDATIVLLNKANVLITDPTFLSDIFLEFHSGSTMQFWLDVHLNNTIISFEEEKSLKTSSTLYLSGLTSILFNIPLIPKCNSKYELFGGEVIYNKDITKVKINEEDVSYQIQDDMIVHYPCPLPDLYIYLIIACCGLVIFILGLILIAIIMKFAIIPQLQRKLKNAHDIMETSSLLQKHNSN</sequence>
<feature type="signal peptide" evidence="2">
    <location>
        <begin position="1"/>
        <end position="16"/>
    </location>
</feature>
<keyword evidence="1" id="KW-0812">Transmembrane</keyword>
<gene>
    <name evidence="3" type="ORF">ENUP19_0082G0148</name>
</gene>
<protein>
    <submittedName>
        <fullName evidence="3">Uncharacterized protein</fullName>
    </submittedName>
</protein>
<accession>A0ABQ0DFH4</accession>
<organism evidence="3 4">
    <name type="scientific">Entamoeba nuttalli</name>
    <dbReference type="NCBI Taxonomy" id="412467"/>
    <lineage>
        <taxon>Eukaryota</taxon>
        <taxon>Amoebozoa</taxon>
        <taxon>Evosea</taxon>
        <taxon>Archamoebae</taxon>
        <taxon>Mastigamoebida</taxon>
        <taxon>Entamoebidae</taxon>
        <taxon>Entamoeba</taxon>
    </lineage>
</organism>
<keyword evidence="4" id="KW-1185">Reference proteome</keyword>
<reference evidence="3 4" key="1">
    <citation type="journal article" date="2019" name="PLoS Negl. Trop. Dis.">
        <title>Whole genome sequencing of Entamoeba nuttalli reveals mammalian host-related molecular signatures and a novel octapeptide-repeat surface protein.</title>
        <authorList>
            <person name="Tanaka M."/>
            <person name="Makiuchi T."/>
            <person name="Komiyama T."/>
            <person name="Shiina T."/>
            <person name="Osaki K."/>
            <person name="Tachibana H."/>
        </authorList>
    </citation>
    <scope>NUCLEOTIDE SEQUENCE [LARGE SCALE GENOMIC DNA]</scope>
    <source>
        <strain evidence="3 4">P19-061405</strain>
    </source>
</reference>
<proteinExistence type="predicted"/>